<dbReference type="InterPro" id="IPR036116">
    <property type="entry name" value="FN3_sf"/>
</dbReference>
<evidence type="ECO:0008006" key="4">
    <source>
        <dbReference type="Google" id="ProtNLM"/>
    </source>
</evidence>
<dbReference type="KEGG" id="vna:PN96_12990"/>
<evidence type="ECO:0000313" key="2">
    <source>
        <dbReference type="EMBL" id="ANQ11295.1"/>
    </source>
</evidence>
<protein>
    <recommendedName>
        <fullName evidence="4">Fibronectin type-III domain-containing protein</fullName>
    </recommendedName>
</protein>
<evidence type="ECO:0000256" key="1">
    <source>
        <dbReference type="SAM" id="MobiDB-lite"/>
    </source>
</evidence>
<sequence length="1174" mass="130231">MLFRQLVLSATIVLAISGCSDQPQGSAPAPSNVDNGSGSSNPSDSDADSGTSTQSGTGGTITPPTLPNGRSTMTISGPVSGSHENDVYAFKVCSGQVCEQWQSTMAEGGFEYTFQLSQWPLDKIVTIESSKLAQVDANASVDVQAASYFQAELDTLTNILKMDSNDDGYIDEKELPTISLDPVTIAFNTVAKHLLQGELSHYGNLPYAEKNEAVRRYLSDSSRTTLVELNDEQKSAIKSHISDQSTEWSPRFFGTFTLALTDEQWAGINGPLSTPQEQRVVVLNTAQLRTLFIQDGNRVATNNQFNLSVEQAFAVHGKLVYNQRLVLELAALYQMLSEQSDIALPISGAQKQALDEQIALLNPDQQEATRFEGSYSIDVESDTLDELGVFDHPNGEKAVLTFSAEQMRRAYQAYQLELETNDYPNYVFAVAPMQWSRAELSLEEIGTKILEKAKTAPSYTLWQHYENEILSADEQPGIYKELTKSIPAQLQKSYRYQWRVNELVMANHNHPLKHSILAIAPERQLQISGRFPKELEQVSLSIILGSRHSPGKDSVLYDDSGRYPLRHQPVSLISSTGQRHHSLDLSAESSFVTTIALRDIDNNYARCAPGKLDEFGYEYTADEMQDTLTIHLRDEKTSVELRSVLGSFCEIANLDTQQGNSNGVLEHDEFQRLNVGYISTAQSAMLLKSGISSAGSLAYLVPQTNEQVIEKYNQMPRQQVELLASFLALQAKGELFSSLVNLSERANLYEDLLALLNIDLSKYRVSDSNAYPTIETLLNRIASNYAIGQVLIENIDVNISHIVQAMTSLLGDSEPDQYYFPSGVRPGNWVTVYPVNSLDASCQSLVDENQLLGLRIEGRGEDASGSWVTIGWDSQPGASSYTLAWGEDSFTQLAYAQNTLPTEKQRATISGLDLNTQYYLRVQSNIGSPSAQMTYSPRRIHTADSRATKGLVGDDSSRGRDNSFACDPLTGKDENSNKDGLLGARYVKLDQQGKPLARQDLSYNTQPFACVLDAHTGLVWETKHRRKEEDPYSVYDSDNQFIIQPVEEATEFSATCTEHGSNEVSTNPHQCTVANQIQWFDKEKRCGLSNWRLPTLQESVSILNFGNPRKFGKNLPANVDTQYFPNMQTMWLDAENLNSTENLVLNTVNFGTYHKSIGLSNSLILVSDGFYLEQ</sequence>
<dbReference type="AlphaFoldDB" id="A0AAN0XZW6"/>
<name>A0AAN0XZW6_VIBNA</name>
<feature type="compositionally biased region" description="Polar residues" evidence="1">
    <location>
        <begin position="68"/>
        <end position="78"/>
    </location>
</feature>
<dbReference type="GeneID" id="70913731"/>
<keyword evidence="3" id="KW-1185">Reference proteome</keyword>
<feature type="compositionally biased region" description="Low complexity" evidence="1">
    <location>
        <begin position="31"/>
        <end position="63"/>
    </location>
</feature>
<proteinExistence type="predicted"/>
<organism evidence="2 3">
    <name type="scientific">Vibrio natriegens NBRC 15636 = ATCC 14048 = DSM 759</name>
    <dbReference type="NCBI Taxonomy" id="1219067"/>
    <lineage>
        <taxon>Bacteria</taxon>
        <taxon>Pseudomonadati</taxon>
        <taxon>Pseudomonadota</taxon>
        <taxon>Gammaproteobacteria</taxon>
        <taxon>Vibrionales</taxon>
        <taxon>Vibrionaceae</taxon>
        <taxon>Vibrio</taxon>
    </lineage>
</organism>
<dbReference type="RefSeq" id="WP_020336258.1">
    <property type="nucleotide sequence ID" value="NZ_ATFJ01000042.1"/>
</dbReference>
<reference evidence="2 3" key="1">
    <citation type="submission" date="2016-07" db="EMBL/GenBank/DDBJ databases">
        <title>Developing Vibrio natriegens as a novel, fast-growing host for biotechnology.</title>
        <authorList>
            <person name="Weinstock M.T."/>
            <person name="Hesek E.D."/>
            <person name="Wilson C.M."/>
            <person name="Gibson D.G."/>
        </authorList>
    </citation>
    <scope>NUCLEOTIDE SEQUENCE [LARGE SCALE GENOMIC DNA]</scope>
    <source>
        <strain evidence="2 3">ATCC 14048</strain>
    </source>
</reference>
<dbReference type="InterPro" id="IPR013783">
    <property type="entry name" value="Ig-like_fold"/>
</dbReference>
<gene>
    <name evidence="2" type="ORF">BA890_00340</name>
</gene>
<dbReference type="PROSITE" id="PS51257">
    <property type="entry name" value="PROKAR_LIPOPROTEIN"/>
    <property type="match status" value="1"/>
</dbReference>
<evidence type="ECO:0000313" key="3">
    <source>
        <dbReference type="Proteomes" id="UP000092741"/>
    </source>
</evidence>
<dbReference type="Gene3D" id="2.60.40.10">
    <property type="entry name" value="Immunoglobulins"/>
    <property type="match status" value="1"/>
</dbReference>
<dbReference type="SUPFAM" id="SSF49265">
    <property type="entry name" value="Fibronectin type III"/>
    <property type="match status" value="1"/>
</dbReference>
<feature type="region of interest" description="Disordered" evidence="1">
    <location>
        <begin position="19"/>
        <end position="78"/>
    </location>
</feature>
<dbReference type="EMBL" id="CP016345">
    <property type="protein sequence ID" value="ANQ11295.1"/>
    <property type="molecule type" value="Genomic_DNA"/>
</dbReference>
<feature type="region of interest" description="Disordered" evidence="1">
    <location>
        <begin position="931"/>
        <end position="977"/>
    </location>
</feature>
<dbReference type="Proteomes" id="UP000092741">
    <property type="component" value="Chromosome 1"/>
</dbReference>
<accession>A0AAN0XZW6</accession>